<gene>
    <name evidence="2" type="ORF">H6P81_014092</name>
</gene>
<reference evidence="2 3" key="1">
    <citation type="submission" date="2021-07" db="EMBL/GenBank/DDBJ databases">
        <title>The Aristolochia fimbriata genome: insights into angiosperm evolution, floral development and chemical biosynthesis.</title>
        <authorList>
            <person name="Jiao Y."/>
        </authorList>
    </citation>
    <scope>NUCLEOTIDE SEQUENCE [LARGE SCALE GENOMIC DNA]</scope>
    <source>
        <strain evidence="2">IBCAS-2021</strain>
        <tissue evidence="2">Leaf</tissue>
    </source>
</reference>
<protein>
    <recommendedName>
        <fullName evidence="1">Reverse transcriptase domain-containing protein</fullName>
    </recommendedName>
</protein>
<dbReference type="PANTHER" id="PTHR46890:SF50">
    <property type="entry name" value="RNA-DIRECTED DNA POLYMERASE, EUKARYOTA, REVERSE TRANSCRIPTASE ZINC-BINDING DOMAIN PROTEIN-RELATED"/>
    <property type="match status" value="1"/>
</dbReference>
<dbReference type="Proteomes" id="UP000825729">
    <property type="component" value="Unassembled WGS sequence"/>
</dbReference>
<evidence type="ECO:0000259" key="1">
    <source>
        <dbReference type="PROSITE" id="PS50878"/>
    </source>
</evidence>
<dbReference type="InterPro" id="IPR043502">
    <property type="entry name" value="DNA/RNA_pol_sf"/>
</dbReference>
<dbReference type="SUPFAM" id="SSF56672">
    <property type="entry name" value="DNA/RNA polymerases"/>
    <property type="match status" value="1"/>
</dbReference>
<accession>A0AAV7EH05</accession>
<evidence type="ECO:0000313" key="3">
    <source>
        <dbReference type="Proteomes" id="UP000825729"/>
    </source>
</evidence>
<dbReference type="EMBL" id="JAINDJ010000005">
    <property type="protein sequence ID" value="KAG9447964.1"/>
    <property type="molecule type" value="Genomic_DNA"/>
</dbReference>
<dbReference type="CDD" id="cd01650">
    <property type="entry name" value="RT_nLTR_like"/>
    <property type="match status" value="1"/>
</dbReference>
<sequence>MEEIEEGVKGMASDKAPGSDGFTAEFYKQGWEFLKEDILNMFTEFYEQGLTAESMGASFIALIPKKEGACCLKDFRPISLLSSHYKLITRVLTSRLRTVLHEVISSNQSAFLKGRQIIDSPLMIHELLHHYKKRGLKGMILKLDFEKPFDKVSWAFLNWMMLQMNFLSRWCEWIASCISSARYSIIINGSVHDYFKGSRGLRQGDPISPLLFDIVGEALCALFQKGQEKGWITDMGIRDIRIPILQFPDDTLLLCDGIDEGLLHSKALLSSYEMMSGQNINWEKSGLFGVNAHAIAQDLATSILHCNRIQLPSSYLGLPLFQTKNNKAQWNPIVEKYQRRLEGWKGQLLSQAGRATLIRATLAGIPNYWLSLIPCLANVAKRPESIQRRFLWCGTEQKFKYPLVR</sequence>
<name>A0AAV7EH05_ARIFI</name>
<comment type="caution">
    <text evidence="2">The sequence shown here is derived from an EMBL/GenBank/DDBJ whole genome shotgun (WGS) entry which is preliminary data.</text>
</comment>
<dbReference type="Pfam" id="PF00078">
    <property type="entry name" value="RVT_1"/>
    <property type="match status" value="1"/>
</dbReference>
<dbReference type="InterPro" id="IPR052343">
    <property type="entry name" value="Retrotransposon-Effector_Assoc"/>
</dbReference>
<dbReference type="PANTHER" id="PTHR46890">
    <property type="entry name" value="NON-LTR RETROLELEMENT REVERSE TRANSCRIPTASE-LIKE PROTEIN-RELATED"/>
    <property type="match status" value="1"/>
</dbReference>
<dbReference type="AlphaFoldDB" id="A0AAV7EH05"/>
<dbReference type="PROSITE" id="PS50878">
    <property type="entry name" value="RT_POL"/>
    <property type="match status" value="1"/>
</dbReference>
<keyword evidence="3" id="KW-1185">Reference proteome</keyword>
<organism evidence="2 3">
    <name type="scientific">Aristolochia fimbriata</name>
    <name type="common">White veined hardy Dutchman's pipe vine</name>
    <dbReference type="NCBI Taxonomy" id="158543"/>
    <lineage>
        <taxon>Eukaryota</taxon>
        <taxon>Viridiplantae</taxon>
        <taxon>Streptophyta</taxon>
        <taxon>Embryophyta</taxon>
        <taxon>Tracheophyta</taxon>
        <taxon>Spermatophyta</taxon>
        <taxon>Magnoliopsida</taxon>
        <taxon>Magnoliidae</taxon>
        <taxon>Piperales</taxon>
        <taxon>Aristolochiaceae</taxon>
        <taxon>Aristolochia</taxon>
    </lineage>
</organism>
<proteinExistence type="predicted"/>
<feature type="domain" description="Reverse transcriptase" evidence="1">
    <location>
        <begin position="44"/>
        <end position="320"/>
    </location>
</feature>
<dbReference type="InterPro" id="IPR000477">
    <property type="entry name" value="RT_dom"/>
</dbReference>
<evidence type="ECO:0000313" key="2">
    <source>
        <dbReference type="EMBL" id="KAG9447964.1"/>
    </source>
</evidence>